<evidence type="ECO:0000256" key="1">
    <source>
        <dbReference type="ARBA" id="ARBA00008857"/>
    </source>
</evidence>
<evidence type="ECO:0000256" key="2">
    <source>
        <dbReference type="ARBA" id="ARBA00022908"/>
    </source>
</evidence>
<dbReference type="CDD" id="cd01189">
    <property type="entry name" value="INT_ICEBs1_C_like"/>
    <property type="match status" value="1"/>
</dbReference>
<dbReference type="GO" id="GO:0015074">
    <property type="term" value="P:DNA integration"/>
    <property type="evidence" value="ECO:0007669"/>
    <property type="project" value="UniProtKB-KW"/>
</dbReference>
<protein>
    <submittedName>
        <fullName evidence="8">Site-specific recombinase XerD</fullName>
    </submittedName>
</protein>
<evidence type="ECO:0000256" key="5">
    <source>
        <dbReference type="PROSITE-ProRule" id="PRU01248"/>
    </source>
</evidence>
<keyword evidence="4" id="KW-0233">DNA recombination</keyword>
<gene>
    <name evidence="8" type="ORF">SAMN04489758_1368</name>
</gene>
<feature type="domain" description="Tyr recombinase" evidence="6">
    <location>
        <begin position="204"/>
        <end position="404"/>
    </location>
</feature>
<dbReference type="GO" id="GO:0003677">
    <property type="term" value="F:DNA binding"/>
    <property type="evidence" value="ECO:0007669"/>
    <property type="project" value="UniProtKB-UniRule"/>
</dbReference>
<dbReference type="Proteomes" id="UP000198558">
    <property type="component" value="Unassembled WGS sequence"/>
</dbReference>
<evidence type="ECO:0000313" key="9">
    <source>
        <dbReference type="Proteomes" id="UP000198558"/>
    </source>
</evidence>
<evidence type="ECO:0000259" key="6">
    <source>
        <dbReference type="PROSITE" id="PS51898"/>
    </source>
</evidence>
<keyword evidence="9" id="KW-1185">Reference proteome</keyword>
<evidence type="ECO:0000256" key="4">
    <source>
        <dbReference type="ARBA" id="ARBA00023172"/>
    </source>
</evidence>
<dbReference type="PANTHER" id="PTHR30349:SF64">
    <property type="entry name" value="PROPHAGE INTEGRASE INTD-RELATED"/>
    <property type="match status" value="1"/>
</dbReference>
<dbReference type="InterPro" id="IPR050090">
    <property type="entry name" value="Tyrosine_recombinase_XerCD"/>
</dbReference>
<keyword evidence="3 5" id="KW-0238">DNA-binding</keyword>
<sequence>MLFIAIVFYKCDKKIALIQTVYSQERGQNLVPRRGENIHKRKDGRWEARYIKDRKNGKAVYHSVYAKTYSEVKAKLKNCIAKEKDSKIEKTSKKMTFDDVFQEWLKYKQNFIKQSSYNKYFNLYTNYINDVFKNTCLDDVSNSMFQEAVISMINLKNKRTKKKLSSSTIKSIVYVIKSTVLFAQKQGYIKAFCLQIEIPSNEAKNIQVLSRNEQNILEFHTRLKLDTISLAILVCLYSGLRIGEICALRWEDIDLNNKYIVVNKTVQRIQQIQVPYRATKTILTVTPPKTNKAIRKIPISSVLYSILSKYYEQNYRSSKHYVLVNKNNDMIDPRSIQYQFKELIKKIKITQITFHGLRHTFATRCIELGMDIKTLSEILGHSNVSTTMNIYVHSTEQQKKNQMELLAKL</sequence>
<reference evidence="9" key="1">
    <citation type="submission" date="2016-10" db="EMBL/GenBank/DDBJ databases">
        <authorList>
            <person name="Varghese N."/>
            <person name="Submissions S."/>
        </authorList>
    </citation>
    <scope>NUCLEOTIDE SEQUENCE [LARGE SCALE GENOMIC DNA]</scope>
    <source>
        <strain evidence="9">DSM 1551</strain>
    </source>
</reference>
<dbReference type="Gene3D" id="1.10.443.10">
    <property type="entry name" value="Intergrase catalytic core"/>
    <property type="match status" value="1"/>
</dbReference>
<proteinExistence type="inferred from homology"/>
<keyword evidence="2" id="KW-0229">DNA integration</keyword>
<dbReference type="SUPFAM" id="SSF56349">
    <property type="entry name" value="DNA breaking-rejoining enzymes"/>
    <property type="match status" value="1"/>
</dbReference>
<name>A0A1I0GWN2_9FIRM</name>
<feature type="domain" description="Core-binding (CB)" evidence="7">
    <location>
        <begin position="95"/>
        <end position="184"/>
    </location>
</feature>
<dbReference type="Pfam" id="PF00589">
    <property type="entry name" value="Phage_integrase"/>
    <property type="match status" value="1"/>
</dbReference>
<dbReference type="InterPro" id="IPR010998">
    <property type="entry name" value="Integrase_recombinase_N"/>
</dbReference>
<evidence type="ECO:0000313" key="8">
    <source>
        <dbReference type="EMBL" id="SET74864.1"/>
    </source>
</evidence>
<dbReference type="Gene3D" id="1.10.150.130">
    <property type="match status" value="1"/>
</dbReference>
<dbReference type="GO" id="GO:0006310">
    <property type="term" value="P:DNA recombination"/>
    <property type="evidence" value="ECO:0007669"/>
    <property type="project" value="UniProtKB-KW"/>
</dbReference>
<organism evidence="8 9">
    <name type="scientific">Thomasclavelia cocleata</name>
    <dbReference type="NCBI Taxonomy" id="69824"/>
    <lineage>
        <taxon>Bacteria</taxon>
        <taxon>Bacillati</taxon>
        <taxon>Bacillota</taxon>
        <taxon>Erysipelotrichia</taxon>
        <taxon>Erysipelotrichales</taxon>
        <taxon>Coprobacillaceae</taxon>
        <taxon>Thomasclavelia</taxon>
    </lineage>
</organism>
<dbReference type="PROSITE" id="PS51898">
    <property type="entry name" value="TYR_RECOMBINASE"/>
    <property type="match status" value="1"/>
</dbReference>
<dbReference type="InterPro" id="IPR002104">
    <property type="entry name" value="Integrase_catalytic"/>
</dbReference>
<dbReference type="InterPro" id="IPR004107">
    <property type="entry name" value="Integrase_SAM-like_N"/>
</dbReference>
<dbReference type="EMBL" id="FOIN01000036">
    <property type="protein sequence ID" value="SET74864.1"/>
    <property type="molecule type" value="Genomic_DNA"/>
</dbReference>
<dbReference type="PROSITE" id="PS51900">
    <property type="entry name" value="CB"/>
    <property type="match status" value="1"/>
</dbReference>
<dbReference type="InterPro" id="IPR011010">
    <property type="entry name" value="DNA_brk_join_enz"/>
</dbReference>
<dbReference type="InterPro" id="IPR044068">
    <property type="entry name" value="CB"/>
</dbReference>
<dbReference type="AlphaFoldDB" id="A0A1I0GWN2"/>
<accession>A0A1I0GWN2</accession>
<evidence type="ECO:0000256" key="3">
    <source>
        <dbReference type="ARBA" id="ARBA00023125"/>
    </source>
</evidence>
<dbReference type="InterPro" id="IPR013762">
    <property type="entry name" value="Integrase-like_cat_sf"/>
</dbReference>
<dbReference type="Pfam" id="PF14659">
    <property type="entry name" value="Phage_int_SAM_3"/>
    <property type="match status" value="1"/>
</dbReference>
<dbReference type="PANTHER" id="PTHR30349">
    <property type="entry name" value="PHAGE INTEGRASE-RELATED"/>
    <property type="match status" value="1"/>
</dbReference>
<evidence type="ECO:0000259" key="7">
    <source>
        <dbReference type="PROSITE" id="PS51900"/>
    </source>
</evidence>
<comment type="similarity">
    <text evidence="1">Belongs to the 'phage' integrase family.</text>
</comment>